<dbReference type="InterPro" id="IPR035958">
    <property type="entry name" value="SecB-like_sf"/>
</dbReference>
<protein>
    <recommendedName>
        <fullName evidence="5">Protein-export protein SecB</fullName>
    </recommendedName>
</protein>
<comment type="function">
    <text evidence="5">One of the proteins required for the normal export of preproteins out of the cell cytoplasm. It is a molecular chaperone that binds to a subset of precursor proteins, maintaining them in a translocation-competent state. It also specifically binds to its receptor SecA.</text>
</comment>
<evidence type="ECO:0000256" key="5">
    <source>
        <dbReference type="HAMAP-Rule" id="MF_00821"/>
    </source>
</evidence>
<dbReference type="NCBIfam" id="TIGR00809">
    <property type="entry name" value="secB"/>
    <property type="match status" value="1"/>
</dbReference>
<proteinExistence type="inferred from homology"/>
<evidence type="ECO:0000313" key="8">
    <source>
        <dbReference type="Proteomes" id="UP001595892"/>
    </source>
</evidence>
<gene>
    <name evidence="5 7" type="primary">secB</name>
    <name evidence="7" type="ORF">ACFO3Q_04520</name>
</gene>
<keyword evidence="4 5" id="KW-0811">Translocation</keyword>
<evidence type="ECO:0000256" key="6">
    <source>
        <dbReference type="SAM" id="MobiDB-lite"/>
    </source>
</evidence>
<dbReference type="NCBIfam" id="NF004393">
    <property type="entry name" value="PRK05751.1-4"/>
    <property type="match status" value="1"/>
</dbReference>
<dbReference type="RefSeq" id="WP_377003444.1">
    <property type="nucleotide sequence ID" value="NZ_JBHSGG010000011.1"/>
</dbReference>
<evidence type="ECO:0000256" key="3">
    <source>
        <dbReference type="ARBA" id="ARBA00022927"/>
    </source>
</evidence>
<comment type="subcellular location">
    <subcellularLocation>
        <location evidence="5">Cytoplasm</location>
    </subcellularLocation>
</comment>
<dbReference type="Pfam" id="PF02556">
    <property type="entry name" value="SecB"/>
    <property type="match status" value="1"/>
</dbReference>
<dbReference type="Proteomes" id="UP001595892">
    <property type="component" value="Unassembled WGS sequence"/>
</dbReference>
<comment type="subunit">
    <text evidence="5">Homotetramer, a dimer of dimers. One homotetramer interacts with 1 SecA dimer.</text>
</comment>
<keyword evidence="8" id="KW-1185">Reference proteome</keyword>
<dbReference type="PANTHER" id="PTHR36918:SF1">
    <property type="entry name" value="PROTEIN-EXPORT PROTEIN SECB"/>
    <property type="match status" value="1"/>
</dbReference>
<dbReference type="InterPro" id="IPR003708">
    <property type="entry name" value="SecB"/>
</dbReference>
<dbReference type="SUPFAM" id="SSF54611">
    <property type="entry name" value="SecB-like"/>
    <property type="match status" value="1"/>
</dbReference>
<organism evidence="7 8">
    <name type="scientific">Coralloluteibacterium thermophilum</name>
    <dbReference type="NCBI Taxonomy" id="2707049"/>
    <lineage>
        <taxon>Bacteria</taxon>
        <taxon>Pseudomonadati</taxon>
        <taxon>Pseudomonadota</taxon>
        <taxon>Gammaproteobacteria</taxon>
        <taxon>Lysobacterales</taxon>
        <taxon>Lysobacteraceae</taxon>
        <taxon>Coralloluteibacterium</taxon>
    </lineage>
</organism>
<feature type="region of interest" description="Disordered" evidence="6">
    <location>
        <begin position="156"/>
        <end position="175"/>
    </location>
</feature>
<keyword evidence="5" id="KW-0963">Cytoplasm</keyword>
<feature type="compositionally biased region" description="Low complexity" evidence="6">
    <location>
        <begin position="159"/>
        <end position="175"/>
    </location>
</feature>
<reference evidence="8" key="1">
    <citation type="journal article" date="2019" name="Int. J. Syst. Evol. Microbiol.">
        <title>The Global Catalogue of Microorganisms (GCM) 10K type strain sequencing project: providing services to taxonomists for standard genome sequencing and annotation.</title>
        <authorList>
            <consortium name="The Broad Institute Genomics Platform"/>
            <consortium name="The Broad Institute Genome Sequencing Center for Infectious Disease"/>
            <person name="Wu L."/>
            <person name="Ma J."/>
        </authorList>
    </citation>
    <scope>NUCLEOTIDE SEQUENCE [LARGE SCALE GENOMIC DNA]</scope>
    <source>
        <strain evidence="8">CGMCC 1.13574</strain>
    </source>
</reference>
<dbReference type="EMBL" id="JBHSGG010000011">
    <property type="protein sequence ID" value="MFC4727434.1"/>
    <property type="molecule type" value="Genomic_DNA"/>
</dbReference>
<keyword evidence="2 5" id="KW-0813">Transport</keyword>
<dbReference type="Gene3D" id="3.10.420.10">
    <property type="entry name" value="SecB-like"/>
    <property type="match status" value="1"/>
</dbReference>
<sequence length="175" mass="18782">MADETTNGAAAATDNAQQQGAQFAVQKIYLKDVSFEAPNAPQIFNEQGQPNLQLNLSQAVNSPGQDVYEVSLTLTLTCTVGEKNAYLVEVTQAGIFTLAGFEPRVLDAMLGTQCPGILFPYARQAITDLVQGGGFPPFFLQPINFDALYAESLRRRAEQQQAQGESAQQPPAGNA</sequence>
<name>A0ABV9NIW8_9GAMM</name>
<comment type="caution">
    <text evidence="7">The sequence shown here is derived from an EMBL/GenBank/DDBJ whole genome shotgun (WGS) entry which is preliminary data.</text>
</comment>
<evidence type="ECO:0000256" key="1">
    <source>
        <dbReference type="ARBA" id="ARBA00009990"/>
    </source>
</evidence>
<dbReference type="PANTHER" id="PTHR36918">
    <property type="match status" value="1"/>
</dbReference>
<evidence type="ECO:0000313" key="7">
    <source>
        <dbReference type="EMBL" id="MFC4727434.1"/>
    </source>
</evidence>
<keyword evidence="3 5" id="KW-0653">Protein transport</keyword>
<dbReference type="NCBIfam" id="NF004391">
    <property type="entry name" value="PRK05751.1-2"/>
    <property type="match status" value="1"/>
</dbReference>
<dbReference type="PRINTS" id="PR01594">
    <property type="entry name" value="SECBCHAPRONE"/>
</dbReference>
<evidence type="ECO:0000256" key="4">
    <source>
        <dbReference type="ARBA" id="ARBA00023010"/>
    </source>
</evidence>
<comment type="similarity">
    <text evidence="1 5">Belongs to the SecB family.</text>
</comment>
<keyword evidence="5" id="KW-0143">Chaperone</keyword>
<accession>A0ABV9NIW8</accession>
<dbReference type="HAMAP" id="MF_00821">
    <property type="entry name" value="SecB"/>
    <property type="match status" value="1"/>
</dbReference>
<evidence type="ECO:0000256" key="2">
    <source>
        <dbReference type="ARBA" id="ARBA00022448"/>
    </source>
</evidence>